<dbReference type="Pfam" id="PF02678">
    <property type="entry name" value="Pirin"/>
    <property type="match status" value="1"/>
</dbReference>
<dbReference type="PIRSF" id="PIRSF006232">
    <property type="entry name" value="Pirin"/>
    <property type="match status" value="1"/>
</dbReference>
<evidence type="ECO:0000313" key="7">
    <source>
        <dbReference type="Proteomes" id="UP000288227"/>
    </source>
</evidence>
<evidence type="ECO:0000259" key="4">
    <source>
        <dbReference type="Pfam" id="PF02678"/>
    </source>
</evidence>
<dbReference type="InterPro" id="IPR012093">
    <property type="entry name" value="Pirin"/>
</dbReference>
<feature type="binding site" evidence="2">
    <location>
        <position position="106"/>
    </location>
    <ligand>
        <name>Fe cation</name>
        <dbReference type="ChEBI" id="CHEBI:24875"/>
    </ligand>
</feature>
<dbReference type="Proteomes" id="UP000288227">
    <property type="component" value="Unassembled WGS sequence"/>
</dbReference>
<feature type="domain" description="Pirin N-terminal" evidence="4">
    <location>
        <begin position="25"/>
        <end position="126"/>
    </location>
</feature>
<dbReference type="InterPro" id="IPR003829">
    <property type="entry name" value="Pirin_N_dom"/>
</dbReference>
<accession>A0A401U6T2</accession>
<reference evidence="6 7" key="1">
    <citation type="submission" date="2018-11" db="EMBL/GenBank/DDBJ databases">
        <title>Chryseotalea sanarue gen. nov., sp., nov., a member of the family Cytophagaceae, isolated from a brackish lake in Hamamatsu Japan.</title>
        <authorList>
            <person name="Maejima Y."/>
            <person name="Iino T."/>
            <person name="Muraguchi Y."/>
            <person name="Fukuda K."/>
            <person name="Ohkuma M."/>
            <person name="Moriuchi R."/>
            <person name="Dohra H."/>
            <person name="Kimbara K."/>
            <person name="Shintani M."/>
        </authorList>
    </citation>
    <scope>NUCLEOTIDE SEQUENCE [LARGE SCALE GENOMIC DNA]</scope>
    <source>
        <strain evidence="6 7">Ys</strain>
    </source>
</reference>
<comment type="caution">
    <text evidence="6">The sequence shown here is derived from an EMBL/GenBank/DDBJ whole genome shotgun (WGS) entry which is preliminary data.</text>
</comment>
<dbReference type="InterPro" id="IPR011051">
    <property type="entry name" value="RmlC_Cupin_sf"/>
</dbReference>
<dbReference type="CDD" id="cd02909">
    <property type="entry name" value="cupin_pirin_N"/>
    <property type="match status" value="1"/>
</dbReference>
<evidence type="ECO:0000256" key="3">
    <source>
        <dbReference type="RuleBase" id="RU003457"/>
    </source>
</evidence>
<keyword evidence="7" id="KW-1185">Reference proteome</keyword>
<protein>
    <submittedName>
        <fullName evidence="6">Pirin family protein</fullName>
    </submittedName>
</protein>
<evidence type="ECO:0000259" key="5">
    <source>
        <dbReference type="Pfam" id="PF05726"/>
    </source>
</evidence>
<dbReference type="InterPro" id="IPR008778">
    <property type="entry name" value="Pirin_C_dom"/>
</dbReference>
<feature type="binding site" evidence="2">
    <location>
        <position position="62"/>
    </location>
    <ligand>
        <name>Fe cation</name>
        <dbReference type="ChEBI" id="CHEBI:24875"/>
    </ligand>
</feature>
<feature type="domain" description="Pirin C-terminal" evidence="5">
    <location>
        <begin position="183"/>
        <end position="281"/>
    </location>
</feature>
<dbReference type="Pfam" id="PF05726">
    <property type="entry name" value="Pirin_C"/>
    <property type="match status" value="1"/>
</dbReference>
<proteinExistence type="inferred from homology"/>
<gene>
    <name evidence="6" type="ORF">SanaruYs_08560</name>
</gene>
<dbReference type="InterPro" id="IPR014710">
    <property type="entry name" value="RmlC-like_jellyroll"/>
</dbReference>
<evidence type="ECO:0000313" key="6">
    <source>
        <dbReference type="EMBL" id="GCC50638.1"/>
    </source>
</evidence>
<sequence>MLMRKIKTLHKARYTPIADLVTYNVLPSPSLPQIDPFLFLNHHGPQVYKPNNNGLPFGPHPHRGMETVTFIIEGDIMHQDSAGHESVIEAGGVQWMTAGRGLIHAEVSSTKFKKEGGPLEILQLWLNLPAKHKMTAPQYTGLQKNEIPMVQLADGVEAQCIAGGWQQQKPAFETISDVTIATLYLKKGSSLSLKVAAERNIFFYMIRGEVMVNEIKASMLHLVEFTNQGEDLVIETLSDSIILFGHAVPFNEPMVAHGPFVMNTMEEIQQAYADYQAGKFGN</sequence>
<dbReference type="GO" id="GO:0046872">
    <property type="term" value="F:metal ion binding"/>
    <property type="evidence" value="ECO:0007669"/>
    <property type="project" value="UniProtKB-KW"/>
</dbReference>
<dbReference type="EMBL" id="BHXQ01000001">
    <property type="protein sequence ID" value="GCC50638.1"/>
    <property type="molecule type" value="Genomic_DNA"/>
</dbReference>
<feature type="binding site" evidence="2">
    <location>
        <position position="104"/>
    </location>
    <ligand>
        <name>Fe cation</name>
        <dbReference type="ChEBI" id="CHEBI:24875"/>
    </ligand>
</feature>
<dbReference type="InterPro" id="IPR053186">
    <property type="entry name" value="QDO-related"/>
</dbReference>
<name>A0A401U6T2_9BACT</name>
<dbReference type="PANTHER" id="PTHR43594:SF1">
    <property type="entry name" value="QUERCETIN 2,3-DIOXYGENASE PA2418-RELATED"/>
    <property type="match status" value="1"/>
</dbReference>
<organism evidence="6 7">
    <name type="scientific">Chryseotalea sanaruensis</name>
    <dbReference type="NCBI Taxonomy" id="2482724"/>
    <lineage>
        <taxon>Bacteria</taxon>
        <taxon>Pseudomonadati</taxon>
        <taxon>Bacteroidota</taxon>
        <taxon>Cytophagia</taxon>
        <taxon>Cytophagales</taxon>
        <taxon>Chryseotaleaceae</taxon>
        <taxon>Chryseotalea</taxon>
    </lineage>
</organism>
<dbReference type="Gene3D" id="2.60.120.10">
    <property type="entry name" value="Jelly Rolls"/>
    <property type="match status" value="2"/>
</dbReference>
<comment type="similarity">
    <text evidence="1 3">Belongs to the pirin family.</text>
</comment>
<dbReference type="PANTHER" id="PTHR43594">
    <property type="entry name" value="QUERCETIN 2,3-DIOXYGENASE"/>
    <property type="match status" value="1"/>
</dbReference>
<dbReference type="SUPFAM" id="SSF51182">
    <property type="entry name" value="RmlC-like cupins"/>
    <property type="match status" value="1"/>
</dbReference>
<dbReference type="CDD" id="cd02247">
    <property type="entry name" value="cupin_pirin_C"/>
    <property type="match status" value="1"/>
</dbReference>
<feature type="binding site" evidence="2">
    <location>
        <position position="60"/>
    </location>
    <ligand>
        <name>Fe cation</name>
        <dbReference type="ChEBI" id="CHEBI:24875"/>
    </ligand>
</feature>
<keyword evidence="2" id="KW-0479">Metal-binding</keyword>
<evidence type="ECO:0000256" key="1">
    <source>
        <dbReference type="ARBA" id="ARBA00008416"/>
    </source>
</evidence>
<comment type="cofactor">
    <cofactor evidence="2">
        <name>Fe cation</name>
        <dbReference type="ChEBI" id="CHEBI:24875"/>
    </cofactor>
    <text evidence="2">Binds 1 Fe cation per subunit.</text>
</comment>
<dbReference type="AlphaFoldDB" id="A0A401U6T2"/>
<evidence type="ECO:0000256" key="2">
    <source>
        <dbReference type="PIRSR" id="PIRSR006232-1"/>
    </source>
</evidence>
<keyword evidence="2" id="KW-0408">Iron</keyword>